<sequence>MRTIQEEVPYSKQGDPCNFILRGPHNLSAPTAIPTGCTT</sequence>
<name>A0AAU9VJ06_9CNID</name>
<proteinExistence type="predicted"/>
<dbReference type="EMBL" id="CALNXJ010000001">
    <property type="protein sequence ID" value="CAH3031342.1"/>
    <property type="molecule type" value="Genomic_DNA"/>
</dbReference>
<comment type="caution">
    <text evidence="1">The sequence shown here is derived from an EMBL/GenBank/DDBJ whole genome shotgun (WGS) entry which is preliminary data.</text>
</comment>
<dbReference type="Proteomes" id="UP001159428">
    <property type="component" value="Unassembled WGS sequence"/>
</dbReference>
<keyword evidence="2" id="KW-1185">Reference proteome</keyword>
<evidence type="ECO:0000313" key="2">
    <source>
        <dbReference type="Proteomes" id="UP001159428"/>
    </source>
</evidence>
<organism evidence="1 2">
    <name type="scientific">Pocillopora meandrina</name>
    <dbReference type="NCBI Taxonomy" id="46732"/>
    <lineage>
        <taxon>Eukaryota</taxon>
        <taxon>Metazoa</taxon>
        <taxon>Cnidaria</taxon>
        <taxon>Anthozoa</taxon>
        <taxon>Hexacorallia</taxon>
        <taxon>Scleractinia</taxon>
        <taxon>Astrocoeniina</taxon>
        <taxon>Pocilloporidae</taxon>
        <taxon>Pocillopora</taxon>
    </lineage>
</organism>
<reference evidence="1 2" key="1">
    <citation type="submission" date="2022-05" db="EMBL/GenBank/DDBJ databases">
        <authorList>
            <consortium name="Genoscope - CEA"/>
            <person name="William W."/>
        </authorList>
    </citation>
    <scope>NUCLEOTIDE SEQUENCE [LARGE SCALE GENOMIC DNA]</scope>
</reference>
<protein>
    <submittedName>
        <fullName evidence="1">Uncharacterized protein</fullName>
    </submittedName>
</protein>
<gene>
    <name evidence="1" type="ORF">PMEA_00000033</name>
</gene>
<evidence type="ECO:0000313" key="1">
    <source>
        <dbReference type="EMBL" id="CAH3031342.1"/>
    </source>
</evidence>
<accession>A0AAU9VJ06</accession>
<dbReference type="AlphaFoldDB" id="A0AAU9VJ06"/>